<keyword evidence="1" id="KW-0812">Transmembrane</keyword>
<sequence>MHFLHYNGLGPLGRNINPTFRLLLHLLLLAEYIPFTVILSDSKKKAQWLLIKCTELFSRSLSTYEAGTISLLLLLSHMVMLWKQICLLQF</sequence>
<feature type="transmembrane region" description="Helical" evidence="1">
    <location>
        <begin position="61"/>
        <end position="82"/>
    </location>
</feature>
<gene>
    <name evidence="2" type="ORF">GDO86_000148</name>
</gene>
<feature type="transmembrane region" description="Helical" evidence="1">
    <location>
        <begin position="20"/>
        <end position="40"/>
    </location>
</feature>
<dbReference type="Proteomes" id="UP000812440">
    <property type="component" value="Chromosome 1"/>
</dbReference>
<comment type="caution">
    <text evidence="2">The sequence shown here is derived from an EMBL/GenBank/DDBJ whole genome shotgun (WGS) entry which is preliminary data.</text>
</comment>
<dbReference type="AlphaFoldDB" id="A0A8T2KDC4"/>
<organism evidence="2 3">
    <name type="scientific">Hymenochirus boettgeri</name>
    <name type="common">Congo dwarf clawed frog</name>
    <dbReference type="NCBI Taxonomy" id="247094"/>
    <lineage>
        <taxon>Eukaryota</taxon>
        <taxon>Metazoa</taxon>
        <taxon>Chordata</taxon>
        <taxon>Craniata</taxon>
        <taxon>Vertebrata</taxon>
        <taxon>Euteleostomi</taxon>
        <taxon>Amphibia</taxon>
        <taxon>Batrachia</taxon>
        <taxon>Anura</taxon>
        <taxon>Pipoidea</taxon>
        <taxon>Pipidae</taxon>
        <taxon>Pipinae</taxon>
        <taxon>Hymenochirus</taxon>
    </lineage>
</organism>
<proteinExistence type="predicted"/>
<dbReference type="EMBL" id="JAACNH010000001">
    <property type="protein sequence ID" value="KAG8453407.1"/>
    <property type="molecule type" value="Genomic_DNA"/>
</dbReference>
<protein>
    <submittedName>
        <fullName evidence="2">Uncharacterized protein</fullName>
    </submittedName>
</protein>
<keyword evidence="1" id="KW-1133">Transmembrane helix</keyword>
<evidence type="ECO:0000256" key="1">
    <source>
        <dbReference type="SAM" id="Phobius"/>
    </source>
</evidence>
<name>A0A8T2KDC4_9PIPI</name>
<keyword evidence="1" id="KW-0472">Membrane</keyword>
<accession>A0A8T2KDC4</accession>
<reference evidence="2" key="1">
    <citation type="thesis" date="2020" institute="ProQuest LLC" country="789 East Eisenhower Parkway, Ann Arbor, MI, USA">
        <title>Comparative Genomics and Chromosome Evolution.</title>
        <authorList>
            <person name="Mudd A.B."/>
        </authorList>
    </citation>
    <scope>NUCLEOTIDE SEQUENCE</scope>
    <source>
        <strain evidence="2">Female2</strain>
        <tissue evidence="2">Blood</tissue>
    </source>
</reference>
<keyword evidence="3" id="KW-1185">Reference proteome</keyword>
<evidence type="ECO:0000313" key="2">
    <source>
        <dbReference type="EMBL" id="KAG8453407.1"/>
    </source>
</evidence>
<evidence type="ECO:0000313" key="3">
    <source>
        <dbReference type="Proteomes" id="UP000812440"/>
    </source>
</evidence>